<evidence type="ECO:0000313" key="1">
    <source>
        <dbReference type="Proteomes" id="UP000228380"/>
    </source>
</evidence>
<dbReference type="KEGG" id="pda:103719842"/>
<sequence>MRSVYKFTAGVQHHSHPFARRYRTSCNLGKEKMTQPYYRDNIGASYDGAGGSCNTGAAFASGFRGGFNTGAEYRNGAGGCSNTGAAYDGSDVWGSNNLGAHYADGSGGGHGNIGATYKGGATGGGNVGACFGGNPSRLGAGRGG</sequence>
<dbReference type="AlphaFoldDB" id="A0A8B7CWA4"/>
<gene>
    <name evidence="2" type="primary">LOC103719842</name>
</gene>
<proteinExistence type="predicted"/>
<name>A0A8B7CWA4_PHODC</name>
<protein>
    <submittedName>
        <fullName evidence="2">Glycine-rich protein HC1-like</fullName>
    </submittedName>
</protein>
<accession>A0A8B7CWA4</accession>
<organism evidence="1 2">
    <name type="scientific">Phoenix dactylifera</name>
    <name type="common">Date palm</name>
    <dbReference type="NCBI Taxonomy" id="42345"/>
    <lineage>
        <taxon>Eukaryota</taxon>
        <taxon>Viridiplantae</taxon>
        <taxon>Streptophyta</taxon>
        <taxon>Embryophyta</taxon>
        <taxon>Tracheophyta</taxon>
        <taxon>Spermatophyta</taxon>
        <taxon>Magnoliopsida</taxon>
        <taxon>Liliopsida</taxon>
        <taxon>Arecaceae</taxon>
        <taxon>Coryphoideae</taxon>
        <taxon>Phoeniceae</taxon>
        <taxon>Phoenix</taxon>
    </lineage>
</organism>
<reference evidence="1" key="1">
    <citation type="journal article" date="2019" name="Nat. Commun.">
        <title>Genome-wide association mapping of date palm fruit traits.</title>
        <authorList>
            <person name="Hazzouri K.M."/>
            <person name="Gros-Balthazard M."/>
            <person name="Flowers J.M."/>
            <person name="Copetti D."/>
            <person name="Lemansour A."/>
            <person name="Lebrun M."/>
            <person name="Masmoudi K."/>
            <person name="Ferrand S."/>
            <person name="Dhar M.I."/>
            <person name="Fresquez Z.A."/>
            <person name="Rosas U."/>
            <person name="Zhang J."/>
            <person name="Talag J."/>
            <person name="Lee S."/>
            <person name="Kudrna D."/>
            <person name="Powell R.F."/>
            <person name="Leitch I.J."/>
            <person name="Krueger R.R."/>
            <person name="Wing R.A."/>
            <person name="Amiri K.M.A."/>
            <person name="Purugganan M.D."/>
        </authorList>
    </citation>
    <scope>NUCLEOTIDE SEQUENCE [LARGE SCALE GENOMIC DNA]</scope>
    <source>
        <strain evidence="1">cv. Khalas</strain>
    </source>
</reference>
<dbReference type="RefSeq" id="XP_008807491.3">
    <property type="nucleotide sequence ID" value="XM_008809269.4"/>
</dbReference>
<dbReference type="GeneID" id="103719842"/>
<evidence type="ECO:0000313" key="2">
    <source>
        <dbReference type="RefSeq" id="XP_008807491.3"/>
    </source>
</evidence>
<dbReference type="Proteomes" id="UP000228380">
    <property type="component" value="Chromosome 14"/>
</dbReference>
<reference evidence="2" key="2">
    <citation type="submission" date="2025-08" db="UniProtKB">
        <authorList>
            <consortium name="RefSeq"/>
        </authorList>
    </citation>
    <scope>IDENTIFICATION</scope>
    <source>
        <tissue evidence="2">Young leaves</tissue>
    </source>
</reference>
<keyword evidence="1" id="KW-1185">Reference proteome</keyword>